<feature type="compositionally biased region" description="Acidic residues" evidence="2">
    <location>
        <begin position="727"/>
        <end position="736"/>
    </location>
</feature>
<feature type="region of interest" description="Disordered" evidence="2">
    <location>
        <begin position="719"/>
        <end position="785"/>
    </location>
</feature>
<keyword evidence="5" id="KW-1185">Reference proteome</keyword>
<feature type="compositionally biased region" description="Basic and acidic residues" evidence="2">
    <location>
        <begin position="33"/>
        <end position="53"/>
    </location>
</feature>
<evidence type="ECO:0000313" key="4">
    <source>
        <dbReference type="EMBL" id="MBB4143357.1"/>
    </source>
</evidence>
<feature type="domain" description="Peptidoglycan binding-like" evidence="3">
    <location>
        <begin position="1231"/>
        <end position="1286"/>
    </location>
</feature>
<dbReference type="EMBL" id="JACIEC010000001">
    <property type="protein sequence ID" value="MBB4143357.1"/>
    <property type="molecule type" value="Genomic_DNA"/>
</dbReference>
<proteinExistence type="predicted"/>
<dbReference type="Proteomes" id="UP000519897">
    <property type="component" value="Unassembled WGS sequence"/>
</dbReference>
<feature type="region of interest" description="Disordered" evidence="2">
    <location>
        <begin position="963"/>
        <end position="998"/>
    </location>
</feature>
<evidence type="ECO:0000256" key="2">
    <source>
        <dbReference type="SAM" id="MobiDB-lite"/>
    </source>
</evidence>
<feature type="compositionally biased region" description="Basic and acidic residues" evidence="2">
    <location>
        <begin position="157"/>
        <end position="202"/>
    </location>
</feature>
<dbReference type="Pfam" id="PF01471">
    <property type="entry name" value="PG_binding_1"/>
    <property type="match status" value="1"/>
</dbReference>
<dbReference type="InterPro" id="IPR002477">
    <property type="entry name" value="Peptidoglycan-bd-like"/>
</dbReference>
<evidence type="ECO:0000259" key="3">
    <source>
        <dbReference type="Pfam" id="PF01471"/>
    </source>
</evidence>
<dbReference type="PANTHER" id="PTHR11102">
    <property type="entry name" value="SEL-1-LIKE PROTEIN"/>
    <property type="match status" value="1"/>
</dbReference>
<dbReference type="RefSeq" id="WP_165133062.1">
    <property type="nucleotide sequence ID" value="NZ_CP049250.1"/>
</dbReference>
<feature type="compositionally biased region" description="Basic and acidic residues" evidence="2">
    <location>
        <begin position="62"/>
        <end position="111"/>
    </location>
</feature>
<organism evidence="4 5">
    <name type="scientific">Rhizobium rhizoryzae</name>
    <dbReference type="NCBI Taxonomy" id="451876"/>
    <lineage>
        <taxon>Bacteria</taxon>
        <taxon>Pseudomonadati</taxon>
        <taxon>Pseudomonadota</taxon>
        <taxon>Alphaproteobacteria</taxon>
        <taxon>Hyphomicrobiales</taxon>
        <taxon>Rhizobiaceae</taxon>
        <taxon>Rhizobium/Agrobacterium group</taxon>
        <taxon>Rhizobium</taxon>
    </lineage>
</organism>
<evidence type="ECO:0000256" key="1">
    <source>
        <dbReference type="SAM" id="Coils"/>
    </source>
</evidence>
<dbReference type="InterPro" id="IPR006597">
    <property type="entry name" value="Sel1-like"/>
</dbReference>
<dbReference type="InterPro" id="IPR036366">
    <property type="entry name" value="PGBDSf"/>
</dbReference>
<reference evidence="4 5" key="1">
    <citation type="submission" date="2020-08" db="EMBL/GenBank/DDBJ databases">
        <title>Genomic Encyclopedia of Type Strains, Phase IV (KMG-IV): sequencing the most valuable type-strain genomes for metagenomic binning, comparative biology and taxonomic classification.</title>
        <authorList>
            <person name="Goeker M."/>
        </authorList>
    </citation>
    <scope>NUCLEOTIDE SEQUENCE [LARGE SCALE GENOMIC DNA]</scope>
    <source>
        <strain evidence="4 5">DSM 29514</strain>
    </source>
</reference>
<dbReference type="Gene3D" id="1.10.287.1490">
    <property type="match status" value="1"/>
</dbReference>
<feature type="compositionally biased region" description="Polar residues" evidence="2">
    <location>
        <begin position="861"/>
        <end position="879"/>
    </location>
</feature>
<dbReference type="SUPFAM" id="SSF81901">
    <property type="entry name" value="HCP-like"/>
    <property type="match status" value="1"/>
</dbReference>
<sequence>MNGSRLNQNPRGERSLDALNKTIDNLEARIEGLLKASGREPRIDKDLLNEIRQRQRSLGNERPNERGERTRDQRGDQPAHEQPRQRQDERDQQRRQETARSEESLRQEQRAPAHRAAHASLQENRNVYLPASDRPAPRPSMQAQRQPEAPAMRSPARHLDERASERDYREPQAYREAPSEQRHREPRRTEERRSEAHHPEEHRRHRTAAAPEYSVGDLVGALQMLRQDLKQDISEGISREMEHVRHEIHAIRDLSADRRLPDELRSELARLAQIVEDMHHQAPEGSQRLQGELYELRAMMDGLAREESVHRMEVRWNELEDRIQDIDTQGIQKELIALAYRIDGIKAELGTMSDSPALRALEDKVLMLAAVIEDLGTRSPLPDTVYDHFSQVDQRLDEISRAVASNSRVRDSAEEQAAFRRLEERMSYLTEKFESLSQVQETQRIEEKLEEVVASLGRNNQTELTGYLADLSRRIDAMHEQPADQLVARLDDLAARIDHLHRAQSGNRSLLNDGSSIDRLEQRLDEIAERLSETARSPAGDMRGLSHLEKQIADLTSMMQRAPREQAGLPADLDQRMASIENYLATSDEYILEAARQAAETVVEAYRKTPAGTTAGGTGSDPAQFLGLAEDLRHLEQLARASDERTQTTFDSLHRTLVQIAGRLDKMEDHFSSRAASSYSSPGAFEPQSAIRAPMAAPSPVEPEPRVLARNTEELMRETAPVYHEPETDDLLEPVETDGKAKGKSGFLSSLSKRLKPASKTESKRSAQPERTFVEPAPSIDPVDVVPQEHENDLLEPGSGKPDVRKILERVRASQAVNTASSGGDNERIDYIAAARRAAKAAAQETDPAKAGQSRAKPAQTARSKSAVPTSAASGGLRSTFTRHRRPILMAIGAVLLVLMTVPLINTLTRGDKVITPPPPVTKTTPSAQMSLPPATSSTVASSESGASAGNVVDGTALQQNAQKPLPPVTEPAPALAQAAPTTPVEAVPASPMTQTASPAKSTALIEVPTVIAQKSLADAAAAGDPQALFEIAARYTEGRNGVPQDPKEAARWYQMAAERGFAPAEYRLGSLYEKGTGVERDLAKAMSLYQKAANAGNASSMHNLAVLYASGATGTADYKAAVNWFTKAADLGIADSQFNLAILFARGNGTSQNLEESYKWFAVAAKAGDKDAADKREEVGRALKPDQLAKAKAAADSWTVKPLDQRANSVNIPTEWSGGAQTSTGSIDMGKAIRNIQAILNKNGYDAGQPDGLMGKKTIAAIKSFQKSNGMSDDGNITEELVRKLLEQHQAKVSGSTG</sequence>
<feature type="region of interest" description="Disordered" evidence="2">
    <location>
        <begin position="842"/>
        <end position="879"/>
    </location>
</feature>
<dbReference type="InterPro" id="IPR011990">
    <property type="entry name" value="TPR-like_helical_dom_sf"/>
</dbReference>
<evidence type="ECO:0000313" key="5">
    <source>
        <dbReference type="Proteomes" id="UP000519897"/>
    </source>
</evidence>
<dbReference type="InterPro" id="IPR050767">
    <property type="entry name" value="Sel1_AlgK"/>
</dbReference>
<feature type="compositionally biased region" description="Low complexity" evidence="2">
    <location>
        <begin position="972"/>
        <end position="992"/>
    </location>
</feature>
<feature type="compositionally biased region" description="Low complexity" evidence="2">
    <location>
        <begin position="935"/>
        <end position="950"/>
    </location>
</feature>
<feature type="coiled-coil region" evidence="1">
    <location>
        <begin position="483"/>
        <end position="537"/>
    </location>
</feature>
<dbReference type="PANTHER" id="PTHR11102:SF160">
    <property type="entry name" value="ERAD-ASSOCIATED E3 UBIQUITIN-PROTEIN LIGASE COMPONENT HRD3"/>
    <property type="match status" value="1"/>
</dbReference>
<dbReference type="Gene3D" id="1.10.101.10">
    <property type="entry name" value="PGBD-like superfamily/PGBD"/>
    <property type="match status" value="1"/>
</dbReference>
<name>A0A7W6LFQ6_9HYPH</name>
<accession>A0A7W6LFQ6</accession>
<dbReference type="SMART" id="SM00671">
    <property type="entry name" value="SEL1"/>
    <property type="match status" value="4"/>
</dbReference>
<feature type="region of interest" description="Disordered" evidence="2">
    <location>
        <begin position="910"/>
        <end position="951"/>
    </location>
</feature>
<dbReference type="Pfam" id="PF08238">
    <property type="entry name" value="Sel1"/>
    <property type="match status" value="4"/>
</dbReference>
<gene>
    <name evidence="4" type="ORF">GGQ72_001856</name>
</gene>
<dbReference type="Gene3D" id="1.25.40.10">
    <property type="entry name" value="Tetratricopeptide repeat domain"/>
    <property type="match status" value="1"/>
</dbReference>
<protein>
    <submittedName>
        <fullName evidence="4">Localization factor PodJL</fullName>
    </submittedName>
</protein>
<keyword evidence="1" id="KW-0175">Coiled coil</keyword>
<comment type="caution">
    <text evidence="4">The sequence shown here is derived from an EMBL/GenBank/DDBJ whole genome shotgun (WGS) entry which is preliminary data.</text>
</comment>
<dbReference type="InterPro" id="IPR036365">
    <property type="entry name" value="PGBD-like_sf"/>
</dbReference>
<dbReference type="SUPFAM" id="SSF47090">
    <property type="entry name" value="PGBD-like"/>
    <property type="match status" value="1"/>
</dbReference>
<feature type="region of interest" description="Disordered" evidence="2">
    <location>
        <begin position="33"/>
        <end position="212"/>
    </location>
</feature>
<feature type="compositionally biased region" description="Basic and acidic residues" evidence="2">
    <location>
        <begin position="759"/>
        <end position="768"/>
    </location>
</feature>